<dbReference type="Pfam" id="PF08352">
    <property type="entry name" value="oligo_HPY"/>
    <property type="match status" value="2"/>
</dbReference>
<gene>
    <name evidence="9" type="ORF">D9V41_13440</name>
</gene>
<dbReference type="InterPro" id="IPR027417">
    <property type="entry name" value="P-loop_NTPase"/>
</dbReference>
<evidence type="ECO:0000313" key="10">
    <source>
        <dbReference type="Proteomes" id="UP000282515"/>
    </source>
</evidence>
<evidence type="ECO:0000259" key="8">
    <source>
        <dbReference type="PROSITE" id="PS50893"/>
    </source>
</evidence>
<keyword evidence="6 9" id="KW-0067">ATP-binding</keyword>
<dbReference type="InterPro" id="IPR003439">
    <property type="entry name" value="ABC_transporter-like_ATP-bd"/>
</dbReference>
<dbReference type="InterPro" id="IPR003593">
    <property type="entry name" value="AAA+_ATPase"/>
</dbReference>
<feature type="domain" description="ABC transporter" evidence="8">
    <location>
        <begin position="285"/>
        <end position="531"/>
    </location>
</feature>
<feature type="domain" description="ABC transporter" evidence="8">
    <location>
        <begin position="12"/>
        <end position="260"/>
    </location>
</feature>
<dbReference type="AlphaFoldDB" id="A0A3L8PIC0"/>
<keyword evidence="3" id="KW-0813">Transport</keyword>
<dbReference type="PROSITE" id="PS00211">
    <property type="entry name" value="ABC_TRANSPORTER_1"/>
    <property type="match status" value="2"/>
</dbReference>
<keyword evidence="7" id="KW-0472">Membrane</keyword>
<evidence type="ECO:0000256" key="2">
    <source>
        <dbReference type="ARBA" id="ARBA00005417"/>
    </source>
</evidence>
<evidence type="ECO:0000313" key="9">
    <source>
        <dbReference type="EMBL" id="RLV55087.1"/>
    </source>
</evidence>
<dbReference type="EMBL" id="RDBF01000011">
    <property type="protein sequence ID" value="RLV55087.1"/>
    <property type="molecule type" value="Genomic_DNA"/>
</dbReference>
<evidence type="ECO:0000256" key="6">
    <source>
        <dbReference type="ARBA" id="ARBA00022840"/>
    </source>
</evidence>
<dbReference type="PANTHER" id="PTHR43297:SF2">
    <property type="entry name" value="DIPEPTIDE TRANSPORT ATP-BINDING PROTEIN DPPD"/>
    <property type="match status" value="1"/>
</dbReference>
<dbReference type="FunFam" id="3.40.50.300:FF:000016">
    <property type="entry name" value="Oligopeptide ABC transporter ATP-binding component"/>
    <property type="match status" value="2"/>
</dbReference>
<dbReference type="SUPFAM" id="SSF52540">
    <property type="entry name" value="P-loop containing nucleoside triphosphate hydrolases"/>
    <property type="match status" value="2"/>
</dbReference>
<comment type="similarity">
    <text evidence="2">Belongs to the ABC transporter superfamily.</text>
</comment>
<dbReference type="PROSITE" id="PS50893">
    <property type="entry name" value="ABC_TRANSPORTER_2"/>
    <property type="match status" value="2"/>
</dbReference>
<keyword evidence="4" id="KW-1003">Cell membrane</keyword>
<dbReference type="OrthoDB" id="5357528at2"/>
<comment type="caution">
    <text evidence="9">The sequence shown here is derived from an EMBL/GenBank/DDBJ whole genome shotgun (WGS) entry which is preliminary data.</text>
</comment>
<dbReference type="SMART" id="SM00382">
    <property type="entry name" value="AAA"/>
    <property type="match status" value="2"/>
</dbReference>
<comment type="subcellular location">
    <subcellularLocation>
        <location evidence="1">Cell membrane</location>
        <topology evidence="1">Peripheral membrane protein</topology>
    </subcellularLocation>
</comment>
<sequence length="557" mass="60860">MRETANTAVLEARSLSVGFIQDEGATSWVTQDVSFTVAAGETLAIVGESGSGKTVTAMSVLDLLPGNAVRRGEILFRGEDLVSAPAERLRRTRGQDIAMVFQEPMTAFNPVYSIGRQIADAIRSHQAISRKAAMERAVELLQLVGIPEPERRVRSFPHQLSGGQRQRAMIAMAIACRPSVLIADEPTTALDVTVQKEILQLLRRLQRELSMAIVLITHDMGVVAEMADRVIVMRAGEVVERAEVHELFAHPTHPYTRALLDAVPRIDSVAPDPVRETTPTGAMALEVTDLHVRYRGPWGRPGFLAVQDVSFAIPQGRMLGLVGESGSGKSTIGRAIVGLAPIESGQVRVNGRELNTAASRQPAEVRREYAMVFQDPASSLNPRMSIGDSIAEPLVVHRRRSSDKERRARVAELLDMVELPKDWSGRFPHELSGGQRQRIGIARALALEPTLLIADEPTSALDVSVQAAVLRILQELQERLGFSCLFISHDLAVVELLADQVAVLQHGRLVESGPTAQVLREPREDYTRRLVEAAPVPDPVVQRRRVGRPPQGTALTG</sequence>
<evidence type="ECO:0000256" key="3">
    <source>
        <dbReference type="ARBA" id="ARBA00022448"/>
    </source>
</evidence>
<organism evidence="9 10">
    <name type="scientific">Aeromicrobium phragmitis</name>
    <dbReference type="NCBI Taxonomy" id="2478914"/>
    <lineage>
        <taxon>Bacteria</taxon>
        <taxon>Bacillati</taxon>
        <taxon>Actinomycetota</taxon>
        <taxon>Actinomycetes</taxon>
        <taxon>Propionibacteriales</taxon>
        <taxon>Nocardioidaceae</taxon>
        <taxon>Aeromicrobium</taxon>
    </lineage>
</organism>
<protein>
    <submittedName>
        <fullName evidence="9">ABC transporter ATP-binding protein</fullName>
    </submittedName>
</protein>
<dbReference type="InterPro" id="IPR050388">
    <property type="entry name" value="ABC_Ni/Peptide_Import"/>
</dbReference>
<dbReference type="CDD" id="cd03257">
    <property type="entry name" value="ABC_NikE_OppD_transporters"/>
    <property type="match status" value="2"/>
</dbReference>
<dbReference type="GO" id="GO:0005524">
    <property type="term" value="F:ATP binding"/>
    <property type="evidence" value="ECO:0007669"/>
    <property type="project" value="UniProtKB-KW"/>
</dbReference>
<dbReference type="GO" id="GO:0016887">
    <property type="term" value="F:ATP hydrolysis activity"/>
    <property type="evidence" value="ECO:0007669"/>
    <property type="project" value="InterPro"/>
</dbReference>
<dbReference type="Gene3D" id="3.40.50.300">
    <property type="entry name" value="P-loop containing nucleotide triphosphate hydrolases"/>
    <property type="match status" value="2"/>
</dbReference>
<accession>A0A3L8PIC0</accession>
<keyword evidence="5" id="KW-0547">Nucleotide-binding</keyword>
<dbReference type="PANTHER" id="PTHR43297">
    <property type="entry name" value="OLIGOPEPTIDE TRANSPORT ATP-BINDING PROTEIN APPD"/>
    <property type="match status" value="1"/>
</dbReference>
<evidence type="ECO:0000256" key="1">
    <source>
        <dbReference type="ARBA" id="ARBA00004202"/>
    </source>
</evidence>
<evidence type="ECO:0000256" key="5">
    <source>
        <dbReference type="ARBA" id="ARBA00022741"/>
    </source>
</evidence>
<dbReference type="NCBIfam" id="NF008453">
    <property type="entry name" value="PRK11308.1"/>
    <property type="match status" value="2"/>
</dbReference>
<reference evidence="9 10" key="1">
    <citation type="submission" date="2018-10" db="EMBL/GenBank/DDBJ databases">
        <title>Aeromicrobium sp. 9W16Y-2 whole genome shotgun sequence.</title>
        <authorList>
            <person name="Li F."/>
        </authorList>
    </citation>
    <scope>NUCLEOTIDE SEQUENCE [LARGE SCALE GENOMIC DNA]</scope>
    <source>
        <strain evidence="9 10">9W16Y-2</strain>
    </source>
</reference>
<dbReference type="InterPro" id="IPR013563">
    <property type="entry name" value="Oligopep_ABC_C"/>
</dbReference>
<dbReference type="InterPro" id="IPR017871">
    <property type="entry name" value="ABC_transporter-like_CS"/>
</dbReference>
<keyword evidence="10" id="KW-1185">Reference proteome</keyword>
<dbReference type="Pfam" id="PF00005">
    <property type="entry name" value="ABC_tran"/>
    <property type="match status" value="2"/>
</dbReference>
<dbReference type="Proteomes" id="UP000282515">
    <property type="component" value="Unassembled WGS sequence"/>
</dbReference>
<proteinExistence type="inferred from homology"/>
<evidence type="ECO:0000256" key="7">
    <source>
        <dbReference type="ARBA" id="ARBA00023136"/>
    </source>
</evidence>
<dbReference type="GO" id="GO:0015833">
    <property type="term" value="P:peptide transport"/>
    <property type="evidence" value="ECO:0007669"/>
    <property type="project" value="InterPro"/>
</dbReference>
<dbReference type="GO" id="GO:0005886">
    <property type="term" value="C:plasma membrane"/>
    <property type="evidence" value="ECO:0007669"/>
    <property type="project" value="UniProtKB-SubCell"/>
</dbReference>
<dbReference type="NCBIfam" id="NF007739">
    <property type="entry name" value="PRK10419.1"/>
    <property type="match status" value="2"/>
</dbReference>
<name>A0A3L8PIC0_9ACTN</name>
<evidence type="ECO:0000256" key="4">
    <source>
        <dbReference type="ARBA" id="ARBA00022475"/>
    </source>
</evidence>